<dbReference type="AlphaFoldDB" id="A0A8T2NG89"/>
<feature type="region of interest" description="Disordered" evidence="1">
    <location>
        <begin position="204"/>
        <end position="269"/>
    </location>
</feature>
<dbReference type="OrthoDB" id="6122721at2759"/>
<organism evidence="2 3">
    <name type="scientific">Albula glossodonta</name>
    <name type="common">roundjaw bonefish</name>
    <dbReference type="NCBI Taxonomy" id="121402"/>
    <lineage>
        <taxon>Eukaryota</taxon>
        <taxon>Metazoa</taxon>
        <taxon>Chordata</taxon>
        <taxon>Craniata</taxon>
        <taxon>Vertebrata</taxon>
        <taxon>Euteleostomi</taxon>
        <taxon>Actinopterygii</taxon>
        <taxon>Neopterygii</taxon>
        <taxon>Teleostei</taxon>
        <taxon>Albuliformes</taxon>
        <taxon>Albulidae</taxon>
        <taxon>Albula</taxon>
    </lineage>
</organism>
<protein>
    <submittedName>
        <fullName evidence="2">Uncharacterized protein</fullName>
    </submittedName>
</protein>
<evidence type="ECO:0000313" key="3">
    <source>
        <dbReference type="Proteomes" id="UP000824540"/>
    </source>
</evidence>
<name>A0A8T2NG89_9TELE</name>
<accession>A0A8T2NG89</accession>
<keyword evidence="3" id="KW-1185">Reference proteome</keyword>
<dbReference type="Proteomes" id="UP000824540">
    <property type="component" value="Unassembled WGS sequence"/>
</dbReference>
<sequence length="269" mass="29244">MNFSGGVPFELAAGSHSDGRACGSGLAPPTTNDKGECLPLAILGCARARPRLLLVPLTLKRTQKMLATCNLRFHKIASNCREVMKAFPTEDYVRGLNDLGLDVDPTPIQCWDPQRYAFTFRVANTEKPFTRRAVEIAELATIELEFLPAAVEFYTDSRVVLGYISLLNTTTLLTGPAFLSQAGDSPSLDEESFALIDPDSDAEVHSHATTVSTDGSHLGSHRFDRSSSSTGTRSGSLRQDCEGKAEAPMLTGAWDKGRKKVQPLQRLKT</sequence>
<feature type="compositionally biased region" description="Basic residues" evidence="1">
    <location>
        <begin position="257"/>
        <end position="269"/>
    </location>
</feature>
<comment type="caution">
    <text evidence="2">The sequence shown here is derived from an EMBL/GenBank/DDBJ whole genome shotgun (WGS) entry which is preliminary data.</text>
</comment>
<dbReference type="EMBL" id="JAFBMS010000078">
    <property type="protein sequence ID" value="KAG9337951.1"/>
    <property type="molecule type" value="Genomic_DNA"/>
</dbReference>
<reference evidence="2" key="1">
    <citation type="thesis" date="2021" institute="BYU ScholarsArchive" country="Provo, UT, USA">
        <title>Applications of and Algorithms for Genome Assembly and Genomic Analyses with an Emphasis on Marine Teleosts.</title>
        <authorList>
            <person name="Pickett B.D."/>
        </authorList>
    </citation>
    <scope>NUCLEOTIDE SEQUENCE</scope>
    <source>
        <strain evidence="2">HI-2016</strain>
    </source>
</reference>
<evidence type="ECO:0000313" key="2">
    <source>
        <dbReference type="EMBL" id="KAG9337951.1"/>
    </source>
</evidence>
<feature type="compositionally biased region" description="Low complexity" evidence="1">
    <location>
        <begin position="226"/>
        <end position="236"/>
    </location>
</feature>
<proteinExistence type="predicted"/>
<evidence type="ECO:0000256" key="1">
    <source>
        <dbReference type="SAM" id="MobiDB-lite"/>
    </source>
</evidence>
<gene>
    <name evidence="2" type="ORF">JZ751_027445</name>
</gene>